<gene>
    <name evidence="1" type="ORF">FB559_7377</name>
</gene>
<sequence>MGFFSKVFGREKTRTKARVKKVEREHPKVAKAATKVKRKVDHAAEHASDLKAGIVTAAHQQALTLHMLTHIPRHHPRENDPHYHLFEQAKSRLKRQGLWKCIIDDDLCEGQPELHHTHVEFSQINQVDPKVIERHLGLHFETDEDFQVWVESPGNLEVLCENHHRAHYGIHVIPGPLWEAVRYRKKGSEAAAEFISNADAKAAEKAGKKTTEAAAATED</sequence>
<dbReference type="OrthoDB" id="4216356at2"/>
<accession>A0A543BZ42</accession>
<dbReference type="AlphaFoldDB" id="A0A543BZ42"/>
<dbReference type="EMBL" id="VFOZ01000002">
    <property type="protein sequence ID" value="TQL90085.1"/>
    <property type="molecule type" value="Genomic_DNA"/>
</dbReference>
<name>A0A543BZ42_9ACTN</name>
<dbReference type="Proteomes" id="UP000316096">
    <property type="component" value="Unassembled WGS sequence"/>
</dbReference>
<evidence type="ECO:0000313" key="1">
    <source>
        <dbReference type="EMBL" id="TQL90085.1"/>
    </source>
</evidence>
<keyword evidence="2" id="KW-1185">Reference proteome</keyword>
<proteinExistence type="predicted"/>
<organism evidence="1 2">
    <name type="scientific">Actinoallomurus bryophytorum</name>
    <dbReference type="NCBI Taxonomy" id="1490222"/>
    <lineage>
        <taxon>Bacteria</taxon>
        <taxon>Bacillati</taxon>
        <taxon>Actinomycetota</taxon>
        <taxon>Actinomycetes</taxon>
        <taxon>Streptosporangiales</taxon>
        <taxon>Thermomonosporaceae</taxon>
        <taxon>Actinoallomurus</taxon>
    </lineage>
</organism>
<evidence type="ECO:0000313" key="2">
    <source>
        <dbReference type="Proteomes" id="UP000316096"/>
    </source>
</evidence>
<reference evidence="1 2" key="1">
    <citation type="submission" date="2019-06" db="EMBL/GenBank/DDBJ databases">
        <title>Sequencing the genomes of 1000 actinobacteria strains.</title>
        <authorList>
            <person name="Klenk H.-P."/>
        </authorList>
    </citation>
    <scope>NUCLEOTIDE SEQUENCE [LARGE SCALE GENOMIC DNA]</scope>
    <source>
        <strain evidence="1 2">DSM 102200</strain>
    </source>
</reference>
<dbReference type="RefSeq" id="WP_141962173.1">
    <property type="nucleotide sequence ID" value="NZ_VFOZ01000002.1"/>
</dbReference>
<protein>
    <submittedName>
        <fullName evidence="1">Uncharacterized protein</fullName>
    </submittedName>
</protein>
<comment type="caution">
    <text evidence="1">The sequence shown here is derived from an EMBL/GenBank/DDBJ whole genome shotgun (WGS) entry which is preliminary data.</text>
</comment>